<feature type="compositionally biased region" description="Basic and acidic residues" evidence="1">
    <location>
        <begin position="7"/>
        <end position="16"/>
    </location>
</feature>
<gene>
    <name evidence="2" type="ORF">GCM10007890_21690</name>
</gene>
<sequence length="362" mass="39625">MNCAPLRGERHPERRKAVAGNDRPSKSGLGLLGKAPSTYSPDTPSPISNVEAFPLDWKTRRARAAFRLADIIKLARDRRHRGLSVDPGNFAFALASTLGSVPAGPYGIPGRQRFLRWFGLDLEALRITIERAWLGNFSDAELETIIQSVIRYSAAHGQKLMSATATGQLLAVTSAERAEFKLTQIEAVDEPRSDRIARQKEARRKRDRERKRVQRGRLARPIYENRSLSKQKPWAEEGISRRTWERRRARDASVSTHVLFSQGDGTHLRQGVAPQKTQSEQGPARLGGANRGVGADVHSHGGKTSSTRAVKTDPLPLSGGDGKGGSASPRRPIAPSSSGVIREHVPRFLMAPVQTPSLNGGP</sequence>
<proteinExistence type="predicted"/>
<dbReference type="GO" id="GO:0006355">
    <property type="term" value="P:regulation of DNA-templated transcription"/>
    <property type="evidence" value="ECO:0007669"/>
    <property type="project" value="InterPro"/>
</dbReference>
<feature type="compositionally biased region" description="Low complexity" evidence="1">
    <location>
        <begin position="326"/>
        <end position="338"/>
    </location>
</feature>
<dbReference type="EMBL" id="BSPL01000013">
    <property type="protein sequence ID" value="GLS70156.1"/>
    <property type="molecule type" value="Genomic_DNA"/>
</dbReference>
<feature type="compositionally biased region" description="Basic and acidic residues" evidence="1">
    <location>
        <begin position="233"/>
        <end position="251"/>
    </location>
</feature>
<dbReference type="Gene3D" id="1.10.1220.10">
    <property type="entry name" value="Met repressor-like"/>
    <property type="match status" value="1"/>
</dbReference>
<reference evidence="3" key="1">
    <citation type="journal article" date="2019" name="Int. J. Syst. Evol. Microbiol.">
        <title>The Global Catalogue of Microorganisms (GCM) 10K type strain sequencing project: providing services to taxonomists for standard genome sequencing and annotation.</title>
        <authorList>
            <consortium name="The Broad Institute Genomics Platform"/>
            <consortium name="The Broad Institute Genome Sequencing Center for Infectious Disease"/>
            <person name="Wu L."/>
            <person name="Ma J."/>
        </authorList>
    </citation>
    <scope>NUCLEOTIDE SEQUENCE [LARGE SCALE GENOMIC DNA]</scope>
    <source>
        <strain evidence="3">NBRC 103632</strain>
    </source>
</reference>
<dbReference type="InterPro" id="IPR013321">
    <property type="entry name" value="Arc_rbn_hlx_hlx"/>
</dbReference>
<feature type="region of interest" description="Disordered" evidence="1">
    <location>
        <begin position="1"/>
        <end position="45"/>
    </location>
</feature>
<feature type="compositionally biased region" description="Basic residues" evidence="1">
    <location>
        <begin position="201"/>
        <end position="218"/>
    </location>
</feature>
<dbReference type="Proteomes" id="UP001157440">
    <property type="component" value="Unassembled WGS sequence"/>
</dbReference>
<feature type="region of interest" description="Disordered" evidence="1">
    <location>
        <begin position="193"/>
        <end position="362"/>
    </location>
</feature>
<evidence type="ECO:0000256" key="1">
    <source>
        <dbReference type="SAM" id="MobiDB-lite"/>
    </source>
</evidence>
<organism evidence="2 3">
    <name type="scientific">Methylobacterium tardum</name>
    <dbReference type="NCBI Taxonomy" id="374432"/>
    <lineage>
        <taxon>Bacteria</taxon>
        <taxon>Pseudomonadati</taxon>
        <taxon>Pseudomonadota</taxon>
        <taxon>Alphaproteobacteria</taxon>
        <taxon>Hyphomicrobiales</taxon>
        <taxon>Methylobacteriaceae</taxon>
        <taxon>Methylobacterium</taxon>
    </lineage>
</organism>
<evidence type="ECO:0000313" key="2">
    <source>
        <dbReference type="EMBL" id="GLS70156.1"/>
    </source>
</evidence>
<name>A0AA37TIG6_9HYPH</name>
<protein>
    <submittedName>
        <fullName evidence="2">Uncharacterized protein</fullName>
    </submittedName>
</protein>
<evidence type="ECO:0000313" key="3">
    <source>
        <dbReference type="Proteomes" id="UP001157440"/>
    </source>
</evidence>
<accession>A0AA37TIG6</accession>
<dbReference type="AlphaFoldDB" id="A0AA37TIG6"/>
<keyword evidence="3" id="KW-1185">Reference proteome</keyword>
<comment type="caution">
    <text evidence="2">The sequence shown here is derived from an EMBL/GenBank/DDBJ whole genome shotgun (WGS) entry which is preliminary data.</text>
</comment>